<dbReference type="InterPro" id="IPR046335">
    <property type="entry name" value="LacI/GalR-like_sensor"/>
</dbReference>
<proteinExistence type="predicted"/>
<gene>
    <name evidence="6" type="ORF">ACFSUC_08785</name>
</gene>
<dbReference type="RefSeq" id="WP_379929257.1">
    <property type="nucleotide sequence ID" value="NZ_JBHUMM010000014.1"/>
</dbReference>
<protein>
    <submittedName>
        <fullName evidence="6">LacI family DNA-binding transcriptional regulator</fullName>
    </submittedName>
</protein>
<dbReference type="Pfam" id="PF13377">
    <property type="entry name" value="Peripla_BP_3"/>
    <property type="match status" value="1"/>
</dbReference>
<dbReference type="Proteomes" id="UP001597497">
    <property type="component" value="Unassembled WGS sequence"/>
</dbReference>
<dbReference type="PANTHER" id="PTHR30146">
    <property type="entry name" value="LACI-RELATED TRANSCRIPTIONAL REPRESSOR"/>
    <property type="match status" value="1"/>
</dbReference>
<dbReference type="PRINTS" id="PR00036">
    <property type="entry name" value="HTHLACI"/>
</dbReference>
<dbReference type="InterPro" id="IPR010982">
    <property type="entry name" value="Lambda_DNA-bd_dom_sf"/>
</dbReference>
<evidence type="ECO:0000313" key="6">
    <source>
        <dbReference type="EMBL" id="MFD2671699.1"/>
    </source>
</evidence>
<keyword evidence="1" id="KW-0805">Transcription regulation</keyword>
<evidence type="ECO:0000256" key="1">
    <source>
        <dbReference type="ARBA" id="ARBA00023015"/>
    </source>
</evidence>
<dbReference type="Pfam" id="PF00356">
    <property type="entry name" value="LacI"/>
    <property type="match status" value="1"/>
</dbReference>
<dbReference type="InterPro" id="IPR001387">
    <property type="entry name" value="Cro/C1-type_HTH"/>
</dbReference>
<dbReference type="Gene3D" id="3.40.50.2300">
    <property type="match status" value="2"/>
</dbReference>
<dbReference type="SUPFAM" id="SSF47413">
    <property type="entry name" value="lambda repressor-like DNA-binding domains"/>
    <property type="match status" value="1"/>
</dbReference>
<dbReference type="CDD" id="cd06267">
    <property type="entry name" value="PBP1_LacI_sugar_binding-like"/>
    <property type="match status" value="1"/>
</dbReference>
<evidence type="ECO:0000313" key="7">
    <source>
        <dbReference type="Proteomes" id="UP001597497"/>
    </source>
</evidence>
<keyword evidence="7" id="KW-1185">Reference proteome</keyword>
<name>A0ABW5RBD8_9BACL</name>
<sequence length="340" mass="38169">MKVTIKDVAELAKVHKSTVSRVLNNSNDVKEKTKQKVLQAIDTLGYSPNFAARSLASGKSHIIGFVVSEQQISDVVMNPSFPTILKGITTYAEELGYNILMITSVDNDYKSYEQVIRKHAVDGFIILGSTIQIDLNELLIQQGIPYIFIGKHHESADESYVGTDNIEGGYIAAKHLIDLGHTDIRLMVGQVRSQKILSHNIDRITGFKKAFAEAGLSFRDDYIVKTPTDMETGYHFMRTYFTSHEPSAVILSNEVMAMSCINYLSDERPDLLERMSIVTFGDSDFFRHLRPPLTTVSQHFEWIGRTAVEMLASQIAEDDMSTKAVVRKPDLVIRSSSKRK</sequence>
<accession>A0ABW5RBD8</accession>
<dbReference type="SUPFAM" id="SSF53822">
    <property type="entry name" value="Periplasmic binding protein-like I"/>
    <property type="match status" value="1"/>
</dbReference>
<dbReference type="PANTHER" id="PTHR30146:SF109">
    <property type="entry name" value="HTH-TYPE TRANSCRIPTIONAL REGULATOR GALS"/>
    <property type="match status" value="1"/>
</dbReference>
<feature type="domain" description="HTH cro/C1-type" evidence="5">
    <location>
        <begin position="2"/>
        <end position="47"/>
    </location>
</feature>
<keyword evidence="2 6" id="KW-0238">DNA-binding</keyword>
<evidence type="ECO:0000256" key="3">
    <source>
        <dbReference type="ARBA" id="ARBA00023163"/>
    </source>
</evidence>
<evidence type="ECO:0000256" key="2">
    <source>
        <dbReference type="ARBA" id="ARBA00023125"/>
    </source>
</evidence>
<reference evidence="7" key="1">
    <citation type="journal article" date="2019" name="Int. J. Syst. Evol. Microbiol.">
        <title>The Global Catalogue of Microorganisms (GCM) 10K type strain sequencing project: providing services to taxonomists for standard genome sequencing and annotation.</title>
        <authorList>
            <consortium name="The Broad Institute Genomics Platform"/>
            <consortium name="The Broad Institute Genome Sequencing Center for Infectious Disease"/>
            <person name="Wu L."/>
            <person name="Ma J."/>
        </authorList>
    </citation>
    <scope>NUCLEOTIDE SEQUENCE [LARGE SCALE GENOMIC DNA]</scope>
    <source>
        <strain evidence="7">KCTC 33676</strain>
    </source>
</reference>
<dbReference type="InterPro" id="IPR028082">
    <property type="entry name" value="Peripla_BP_I"/>
</dbReference>
<feature type="domain" description="HTH lacI-type" evidence="4">
    <location>
        <begin position="3"/>
        <end position="57"/>
    </location>
</feature>
<dbReference type="SMART" id="SM00354">
    <property type="entry name" value="HTH_LACI"/>
    <property type="match status" value="1"/>
</dbReference>
<dbReference type="CDD" id="cd01392">
    <property type="entry name" value="HTH_LacI"/>
    <property type="match status" value="1"/>
</dbReference>
<organism evidence="6 7">
    <name type="scientific">Marinicrinis sediminis</name>
    <dbReference type="NCBI Taxonomy" id="1652465"/>
    <lineage>
        <taxon>Bacteria</taxon>
        <taxon>Bacillati</taxon>
        <taxon>Bacillota</taxon>
        <taxon>Bacilli</taxon>
        <taxon>Bacillales</taxon>
        <taxon>Paenibacillaceae</taxon>
    </lineage>
</organism>
<dbReference type="PROSITE" id="PS50932">
    <property type="entry name" value="HTH_LACI_2"/>
    <property type="match status" value="1"/>
</dbReference>
<evidence type="ECO:0000259" key="4">
    <source>
        <dbReference type="PROSITE" id="PS50932"/>
    </source>
</evidence>
<keyword evidence="3" id="KW-0804">Transcription</keyword>
<dbReference type="GO" id="GO:0003677">
    <property type="term" value="F:DNA binding"/>
    <property type="evidence" value="ECO:0007669"/>
    <property type="project" value="UniProtKB-KW"/>
</dbReference>
<evidence type="ECO:0000259" key="5">
    <source>
        <dbReference type="PROSITE" id="PS50943"/>
    </source>
</evidence>
<comment type="caution">
    <text evidence="6">The sequence shown here is derived from an EMBL/GenBank/DDBJ whole genome shotgun (WGS) entry which is preliminary data.</text>
</comment>
<dbReference type="EMBL" id="JBHUMM010000014">
    <property type="protein sequence ID" value="MFD2671699.1"/>
    <property type="molecule type" value="Genomic_DNA"/>
</dbReference>
<dbReference type="InterPro" id="IPR000843">
    <property type="entry name" value="HTH_LacI"/>
</dbReference>
<dbReference type="PROSITE" id="PS50943">
    <property type="entry name" value="HTH_CROC1"/>
    <property type="match status" value="1"/>
</dbReference>
<dbReference type="Gene3D" id="1.10.260.40">
    <property type="entry name" value="lambda repressor-like DNA-binding domains"/>
    <property type="match status" value="1"/>
</dbReference>